<evidence type="ECO:0000313" key="1">
    <source>
        <dbReference type="EMBL" id="QEU97421.1"/>
    </source>
</evidence>
<organism evidence="1 2">
    <name type="scientific">Streptomyces kanamyceticus</name>
    <dbReference type="NCBI Taxonomy" id="1967"/>
    <lineage>
        <taxon>Bacteria</taxon>
        <taxon>Bacillati</taxon>
        <taxon>Actinomycetota</taxon>
        <taxon>Actinomycetes</taxon>
        <taxon>Kitasatosporales</taxon>
        <taxon>Streptomycetaceae</taxon>
        <taxon>Streptomyces</taxon>
    </lineage>
</organism>
<proteinExistence type="predicted"/>
<dbReference type="Proteomes" id="UP000325529">
    <property type="component" value="Chromosome"/>
</dbReference>
<evidence type="ECO:0000313" key="2">
    <source>
        <dbReference type="Proteomes" id="UP000325529"/>
    </source>
</evidence>
<keyword evidence="2" id="KW-1185">Reference proteome</keyword>
<gene>
    <name evidence="1" type="ORF">CP970_18315</name>
</gene>
<reference evidence="1 2" key="1">
    <citation type="submission" date="2017-09" db="EMBL/GenBank/DDBJ databases">
        <authorList>
            <person name="Lee N."/>
            <person name="Cho B.-K."/>
        </authorList>
    </citation>
    <scope>NUCLEOTIDE SEQUENCE [LARGE SCALE GENOMIC DNA]</scope>
    <source>
        <strain evidence="1 2">ATCC 12853</strain>
    </source>
</reference>
<dbReference type="EMBL" id="CP023699">
    <property type="protein sequence ID" value="QEU97421.1"/>
    <property type="molecule type" value="Genomic_DNA"/>
</dbReference>
<accession>A0A5J6GT61</accession>
<dbReference type="KEGG" id="ska:CP970_18315"/>
<sequence>MQPGPRSPSDPGPRGCSQARNWAAACSESACTMPRSSSAACAYASTTALRLTAVIQSSTSISRSCSRSRA</sequence>
<name>A0A5J6GT61_STRKN</name>
<dbReference type="AlphaFoldDB" id="A0A5J6GT61"/>
<protein>
    <submittedName>
        <fullName evidence="1">Uncharacterized protein</fullName>
    </submittedName>
</protein>